<sequence length="229" mass="25535">MLLASLLLAGCSSINLSSYVQQKDPFESFNRGVYKFNDTLDRAVVKPVAQGYNKVVPGPVKTMVSNFFSNLDDVVVTANDILQLKFRQAASDAARVAFNTTFGIFGLINVTDRLEKHNEDFGQTLGYWGVPSGPYLVLPVLGPSTIRDGTGLYTDSYFSVISNTRDVPVRNSAWALEGLDTRVGLLEQEKVLDDAIIDRYSFIRDAYLQRRQSLVYDGNPPREKFDDDD</sequence>
<name>A0A1J5SVW9_9ZZZZ</name>
<dbReference type="GO" id="GO:0120010">
    <property type="term" value="P:intermembrane phospholipid transfer"/>
    <property type="evidence" value="ECO:0007669"/>
    <property type="project" value="TreeGrafter"/>
</dbReference>
<dbReference type="PANTHER" id="PTHR30035:SF3">
    <property type="entry name" value="INTERMEMBRANE PHOSPHOLIPID TRANSPORT SYSTEM LIPOPROTEIN MLAA"/>
    <property type="match status" value="1"/>
</dbReference>
<dbReference type="GO" id="GO:0016020">
    <property type="term" value="C:membrane"/>
    <property type="evidence" value="ECO:0007669"/>
    <property type="project" value="InterPro"/>
</dbReference>
<keyword evidence="2" id="KW-0449">Lipoprotein</keyword>
<evidence type="ECO:0000313" key="2">
    <source>
        <dbReference type="EMBL" id="OIR04182.1"/>
    </source>
</evidence>
<dbReference type="Pfam" id="PF04333">
    <property type="entry name" value="MlaA"/>
    <property type="match status" value="1"/>
</dbReference>
<dbReference type="PRINTS" id="PR01805">
    <property type="entry name" value="VACJLIPOPROT"/>
</dbReference>
<reference evidence="2" key="1">
    <citation type="submission" date="2016-10" db="EMBL/GenBank/DDBJ databases">
        <title>Sequence of Gallionella enrichment culture.</title>
        <authorList>
            <person name="Poehlein A."/>
            <person name="Muehling M."/>
            <person name="Daniel R."/>
        </authorList>
    </citation>
    <scope>NUCLEOTIDE SEQUENCE</scope>
</reference>
<gene>
    <name evidence="2" type="primary">mlaA_3</name>
    <name evidence="2" type="ORF">GALL_136640</name>
</gene>
<comment type="caution">
    <text evidence="2">The sequence shown here is derived from an EMBL/GenBank/DDBJ whole genome shotgun (WGS) entry which is preliminary data.</text>
</comment>
<evidence type="ECO:0000256" key="1">
    <source>
        <dbReference type="ARBA" id="ARBA00022729"/>
    </source>
</evidence>
<dbReference type="PANTHER" id="PTHR30035">
    <property type="entry name" value="LIPOPROTEIN VACJ-RELATED"/>
    <property type="match status" value="1"/>
</dbReference>
<organism evidence="2">
    <name type="scientific">mine drainage metagenome</name>
    <dbReference type="NCBI Taxonomy" id="410659"/>
    <lineage>
        <taxon>unclassified sequences</taxon>
        <taxon>metagenomes</taxon>
        <taxon>ecological metagenomes</taxon>
    </lineage>
</organism>
<dbReference type="EMBL" id="MLJW01000059">
    <property type="protein sequence ID" value="OIR04182.1"/>
    <property type="molecule type" value="Genomic_DNA"/>
</dbReference>
<dbReference type="InterPro" id="IPR007428">
    <property type="entry name" value="MlaA"/>
</dbReference>
<proteinExistence type="predicted"/>
<accession>A0A1J5SVW9</accession>
<protein>
    <submittedName>
        <fullName evidence="2">Putative phospholipid-binding lipoprotein MlaA</fullName>
    </submittedName>
</protein>
<keyword evidence="1" id="KW-0732">Signal</keyword>
<dbReference type="AlphaFoldDB" id="A0A1J5SVW9"/>